<evidence type="ECO:0000313" key="6">
    <source>
        <dbReference type="EMBL" id="QPS80081.1"/>
    </source>
</evidence>
<feature type="domain" description="Bacterial repeat" evidence="5">
    <location>
        <begin position="598"/>
        <end position="642"/>
    </location>
</feature>
<feature type="domain" description="Bacterial Ig-like" evidence="4">
    <location>
        <begin position="734"/>
        <end position="819"/>
    </location>
</feature>
<keyword evidence="3" id="KW-0732">Signal</keyword>
<name>A0A7T2YRB1_9BURK</name>
<sequence length="873" mass="83396">MSIIHPSAAADAPPMPTPSPWVRTLPGLTVGLSLALAGAAAQAATLTVTTAGEIADTEPLSRAQCSPAAGDRNCDTLRDAINHAADGDTIVFGAALDGQTISLTRFTNCLDTGQAAGATCLPLASWPGYVSQFGPSAFFISGKHITIDATANGLTPQGVSVQRLGTAPGFRLFDIDAQGGLVLRGLTLAGGQATGGSSRFGGGALGAGGAIFNRGQLTIERSTLTRNHAQGGQGGRLSLNSFAGAGVGEDGTLSPGGGPNAGGPDDGGLGGGSGSASGKNGGFGGGGGGSGGGGFGGGGGRRGSGGGFGAGNGGGGPFDAGGGAGGMGGAIFNNAGTLTLNQVTLAGNGAHGGLGNSSGGGAGLGGAVFNYNGVLTIRFSTLAGNTVQANGDDNPAAQGGAIYSLGDSQAACSAGGNISCTRSGASLQMQASIAQDSVFEPATKQPAGRDVVLDLRNGGTSDASGSNNLLGLAQALNNADISALAFTTGNPQLGPLASHGGPTQTMLNTTGSPALDGVACTAAPGTDQRGVARPQGARCDIGAVEANVFQAALTVLTSGVGGVSAQASPPAATGAIQDCGRPGGLCQAGYGYFEGAPTLVTLAATPDAGHAFATWGDACSGSTSTCSVTIDAARSVQASFTAFSVTASLPSGTYGTAYSQPLAPVPSGGVGPFSYSVSGLPAGFSQAAGTLSAPATQAAGSYSFTLTATDANGATTEAAAVTVVIGPAATSAHLSASPAAPGHGQSVTFSAQVTLPAGASGTVDFLNGTQVLCASVPVTGGQASCSVPRLPPGTATVQARYVPGDGNTSGSDSNTVTVTAAPAPSAAPIPALGAGGIALLGLLTAAGAALSRRMGTSRKIGDGTSPRTPRSSP</sequence>
<evidence type="ECO:0000256" key="3">
    <source>
        <dbReference type="SAM" id="SignalP"/>
    </source>
</evidence>
<reference evidence="6 7" key="1">
    <citation type="submission" date="2020-12" db="EMBL/GenBank/DDBJ databases">
        <title>FDA dAtabase for Regulatory Grade micrObial Sequences (FDA-ARGOS): Supporting development and validation of Infectious Disease Dx tests.</title>
        <authorList>
            <person name="Sproer C."/>
            <person name="Gronow S."/>
            <person name="Severitt S."/>
            <person name="Schroder I."/>
            <person name="Tallon L."/>
            <person name="Sadzewicz L."/>
            <person name="Zhao X."/>
            <person name="Boylan J."/>
            <person name="Ott S."/>
            <person name="Bowen H."/>
            <person name="Vavikolanu K."/>
            <person name="Mehta A."/>
            <person name="Aluvathingal J."/>
            <person name="Nadendla S."/>
            <person name="Lowell S."/>
            <person name="Myers T."/>
            <person name="Yan Y."/>
            <person name="Sichtig H."/>
        </authorList>
    </citation>
    <scope>NUCLEOTIDE SEQUENCE [LARGE SCALE GENOMIC DNA]</scope>
    <source>
        <strain evidence="6 7">FDAARGOS_890</strain>
    </source>
</reference>
<dbReference type="InterPro" id="IPR032109">
    <property type="entry name" value="Big_3_5"/>
</dbReference>
<dbReference type="Pfam" id="PF05345">
    <property type="entry name" value="He_PIG"/>
    <property type="match status" value="1"/>
</dbReference>
<evidence type="ECO:0000313" key="7">
    <source>
        <dbReference type="Proteomes" id="UP000595064"/>
    </source>
</evidence>
<dbReference type="KEGG" id="dla:I6G47_24210"/>
<keyword evidence="7" id="KW-1185">Reference proteome</keyword>
<dbReference type="Proteomes" id="UP000595064">
    <property type="component" value="Chromosome"/>
</dbReference>
<dbReference type="InterPro" id="IPR035986">
    <property type="entry name" value="PKD_dom_sf"/>
</dbReference>
<dbReference type="Pfam" id="PF16640">
    <property type="entry name" value="Big_3_5"/>
    <property type="match status" value="1"/>
</dbReference>
<feature type="signal peptide" evidence="3">
    <location>
        <begin position="1"/>
        <end position="43"/>
    </location>
</feature>
<dbReference type="EMBL" id="CP065748">
    <property type="protein sequence ID" value="QPS80081.1"/>
    <property type="molecule type" value="Genomic_DNA"/>
</dbReference>
<dbReference type="RefSeq" id="WP_016453576.1">
    <property type="nucleotide sequence ID" value="NZ_CP065748.1"/>
</dbReference>
<evidence type="ECO:0000259" key="5">
    <source>
        <dbReference type="Pfam" id="PF18998"/>
    </source>
</evidence>
<evidence type="ECO:0000259" key="4">
    <source>
        <dbReference type="Pfam" id="PF16640"/>
    </source>
</evidence>
<keyword evidence="2" id="KW-0472">Membrane</keyword>
<feature type="chain" id="PRO_5032426365" evidence="3">
    <location>
        <begin position="44"/>
        <end position="873"/>
    </location>
</feature>
<evidence type="ECO:0000256" key="2">
    <source>
        <dbReference type="SAM" id="Phobius"/>
    </source>
</evidence>
<keyword evidence="2" id="KW-0812">Transmembrane</keyword>
<dbReference type="Pfam" id="PF18998">
    <property type="entry name" value="Flg_new_2"/>
    <property type="match status" value="1"/>
</dbReference>
<feature type="compositionally biased region" description="Gly residues" evidence="1">
    <location>
        <begin position="245"/>
        <end position="287"/>
    </location>
</feature>
<protein>
    <submittedName>
        <fullName evidence="6">Ig-like domain repeat protein</fullName>
    </submittedName>
</protein>
<dbReference type="InterPro" id="IPR044060">
    <property type="entry name" value="Bacterial_rp_domain"/>
</dbReference>
<dbReference type="SUPFAM" id="SSF49299">
    <property type="entry name" value="PKD domain"/>
    <property type="match status" value="1"/>
</dbReference>
<evidence type="ECO:0000256" key="1">
    <source>
        <dbReference type="SAM" id="MobiDB-lite"/>
    </source>
</evidence>
<gene>
    <name evidence="6" type="ORF">I6G47_24210</name>
</gene>
<keyword evidence="2" id="KW-1133">Transmembrane helix</keyword>
<feature type="transmembrane region" description="Helical" evidence="2">
    <location>
        <begin position="829"/>
        <end position="850"/>
    </location>
</feature>
<feature type="region of interest" description="Disordered" evidence="1">
    <location>
        <begin position="854"/>
        <end position="873"/>
    </location>
</feature>
<feature type="region of interest" description="Disordered" evidence="1">
    <location>
        <begin position="227"/>
        <end position="287"/>
    </location>
</feature>
<dbReference type="InterPro" id="IPR059226">
    <property type="entry name" value="Choice_anch_Q_dom"/>
</dbReference>
<proteinExistence type="predicted"/>
<dbReference type="InterPro" id="IPR013783">
    <property type="entry name" value="Ig-like_fold"/>
</dbReference>
<dbReference type="NCBIfam" id="NF041518">
    <property type="entry name" value="choice_anch_Q"/>
    <property type="match status" value="1"/>
</dbReference>
<accession>A0A7T2YRB1</accession>
<dbReference type="Gene3D" id="2.60.40.10">
    <property type="entry name" value="Immunoglobulins"/>
    <property type="match status" value="2"/>
</dbReference>
<dbReference type="AlphaFoldDB" id="A0A7T2YRB1"/>
<organism evidence="6 7">
    <name type="scientific">Delftia lacustris</name>
    <dbReference type="NCBI Taxonomy" id="558537"/>
    <lineage>
        <taxon>Bacteria</taxon>
        <taxon>Pseudomonadati</taxon>
        <taxon>Pseudomonadota</taxon>
        <taxon>Betaproteobacteria</taxon>
        <taxon>Burkholderiales</taxon>
        <taxon>Comamonadaceae</taxon>
        <taxon>Delftia</taxon>
    </lineage>
</organism>